<protein>
    <recommendedName>
        <fullName evidence="3">Double-CXXCG motif protein</fullName>
    </recommendedName>
</protein>
<sequence>MRYFRVKKDKASGYTGDIDATHRWKIPGVIGCPACQTTWGDNSRAYPSVDLTPIATLADFEKARAEPIEEYERLSELVRPFLPPGARLQPGAAFGPLVGKAQGRFGSFTVHSPWWPLVQRDALDKLKNEGLQDLKGCPTQLRFRQRASPEFFELELLPVGRSHPDCLPPDRKPPCPRCGRFGLRLPDELLLDAATLPVHLNLFRLEDFSVLVCTERFAEACQRLELDGVTFHPLQAR</sequence>
<dbReference type="Proteomes" id="UP001611383">
    <property type="component" value="Chromosome"/>
</dbReference>
<accession>A0ABY9WR46</accession>
<organism evidence="1 2">
    <name type="scientific">Archangium minus</name>
    <dbReference type="NCBI Taxonomy" id="83450"/>
    <lineage>
        <taxon>Bacteria</taxon>
        <taxon>Pseudomonadati</taxon>
        <taxon>Myxococcota</taxon>
        <taxon>Myxococcia</taxon>
        <taxon>Myxococcales</taxon>
        <taxon>Cystobacterineae</taxon>
        <taxon>Archangiaceae</taxon>
        <taxon>Archangium</taxon>
    </lineage>
</organism>
<reference evidence="1 2" key="1">
    <citation type="submission" date="2019-08" db="EMBL/GenBank/DDBJ databases">
        <title>Archangium and Cystobacter genomes.</title>
        <authorList>
            <person name="Chen I.-C.K."/>
            <person name="Wielgoss S."/>
        </authorList>
    </citation>
    <scope>NUCLEOTIDE SEQUENCE [LARGE SCALE GENOMIC DNA]</scope>
    <source>
        <strain evidence="1 2">Cbm 6</strain>
    </source>
</reference>
<dbReference type="InterPro" id="IPR011750">
    <property type="entry name" value="Gmx_para_CXXCG"/>
</dbReference>
<dbReference type="EMBL" id="CP043494">
    <property type="protein sequence ID" value="WNG43446.1"/>
    <property type="molecule type" value="Genomic_DNA"/>
</dbReference>
<dbReference type="NCBIfam" id="TIGR02264">
    <property type="entry name" value="gmx_para_CXXCG"/>
    <property type="match status" value="1"/>
</dbReference>
<evidence type="ECO:0008006" key="3">
    <source>
        <dbReference type="Google" id="ProtNLM"/>
    </source>
</evidence>
<dbReference type="Pfam" id="PF09535">
    <property type="entry name" value="Gmx_para_CXXCG"/>
    <property type="match status" value="1"/>
</dbReference>
<name>A0ABY9WR46_9BACT</name>
<dbReference type="RefSeq" id="WP_395814385.1">
    <property type="nucleotide sequence ID" value="NZ_CP043494.1"/>
</dbReference>
<proteinExistence type="predicted"/>
<gene>
    <name evidence="1" type="ORF">F0U60_04540</name>
</gene>
<keyword evidence="2" id="KW-1185">Reference proteome</keyword>
<evidence type="ECO:0000313" key="2">
    <source>
        <dbReference type="Proteomes" id="UP001611383"/>
    </source>
</evidence>
<evidence type="ECO:0000313" key="1">
    <source>
        <dbReference type="EMBL" id="WNG43446.1"/>
    </source>
</evidence>